<sequence length="203" mass="23287">GFKPYTKLHPEWNQKRKSMRTDCQCVLLVKTYPGVSTVLGNYKDEHNHALGNENLRFTQISKEAREYIAGLLRLKVSPNHILQLIHNGVYNQDDFFGCDQDGKTSAARNDFIQLWDIRRIEKAIEAESVRLHPDDGQSTLRWVEKLRAEDKLLGFTAKSDLPPAGSGLDPDAFVLMLQTKWQKKKFEQYGEQLLCIDATHNTT</sequence>
<organism evidence="1 2">
    <name type="scientific">Mycena albidolilacea</name>
    <dbReference type="NCBI Taxonomy" id="1033008"/>
    <lineage>
        <taxon>Eukaryota</taxon>
        <taxon>Fungi</taxon>
        <taxon>Dikarya</taxon>
        <taxon>Basidiomycota</taxon>
        <taxon>Agaricomycotina</taxon>
        <taxon>Agaricomycetes</taxon>
        <taxon>Agaricomycetidae</taxon>
        <taxon>Agaricales</taxon>
        <taxon>Marasmiineae</taxon>
        <taxon>Mycenaceae</taxon>
        <taxon>Mycena</taxon>
    </lineage>
</organism>
<feature type="non-terminal residue" evidence="1">
    <location>
        <position position="1"/>
    </location>
</feature>
<evidence type="ECO:0000313" key="2">
    <source>
        <dbReference type="Proteomes" id="UP001218218"/>
    </source>
</evidence>
<proteinExistence type="predicted"/>
<keyword evidence="2" id="KW-1185">Reference proteome</keyword>
<evidence type="ECO:0008006" key="3">
    <source>
        <dbReference type="Google" id="ProtNLM"/>
    </source>
</evidence>
<name>A0AAD6ZVA3_9AGAR</name>
<dbReference type="AlphaFoldDB" id="A0AAD6ZVA3"/>
<feature type="non-terminal residue" evidence="1">
    <location>
        <position position="203"/>
    </location>
</feature>
<evidence type="ECO:0000313" key="1">
    <source>
        <dbReference type="EMBL" id="KAJ7340844.1"/>
    </source>
</evidence>
<reference evidence="1" key="1">
    <citation type="submission" date="2023-03" db="EMBL/GenBank/DDBJ databases">
        <title>Massive genome expansion in bonnet fungi (Mycena s.s.) driven by repeated elements and novel gene families across ecological guilds.</title>
        <authorList>
            <consortium name="Lawrence Berkeley National Laboratory"/>
            <person name="Harder C.B."/>
            <person name="Miyauchi S."/>
            <person name="Viragh M."/>
            <person name="Kuo A."/>
            <person name="Thoen E."/>
            <person name="Andreopoulos B."/>
            <person name="Lu D."/>
            <person name="Skrede I."/>
            <person name="Drula E."/>
            <person name="Henrissat B."/>
            <person name="Morin E."/>
            <person name="Kohler A."/>
            <person name="Barry K."/>
            <person name="LaButti K."/>
            <person name="Morin E."/>
            <person name="Salamov A."/>
            <person name="Lipzen A."/>
            <person name="Mereny Z."/>
            <person name="Hegedus B."/>
            <person name="Baldrian P."/>
            <person name="Stursova M."/>
            <person name="Weitz H."/>
            <person name="Taylor A."/>
            <person name="Grigoriev I.V."/>
            <person name="Nagy L.G."/>
            <person name="Martin F."/>
            <person name="Kauserud H."/>
        </authorList>
    </citation>
    <scope>NUCLEOTIDE SEQUENCE</scope>
    <source>
        <strain evidence="1">CBHHK002</strain>
    </source>
</reference>
<dbReference type="PANTHER" id="PTHR33977:SF1">
    <property type="entry name" value="ZINC ION BINDING PROTEIN"/>
    <property type="match status" value="1"/>
</dbReference>
<dbReference type="Proteomes" id="UP001218218">
    <property type="component" value="Unassembled WGS sequence"/>
</dbReference>
<comment type="caution">
    <text evidence="1">The sequence shown here is derived from an EMBL/GenBank/DDBJ whole genome shotgun (WGS) entry which is preliminary data.</text>
</comment>
<accession>A0AAD6ZVA3</accession>
<dbReference type="PANTHER" id="PTHR33977">
    <property type="entry name" value="ZINC ION BINDING PROTEIN"/>
    <property type="match status" value="1"/>
</dbReference>
<dbReference type="EMBL" id="JARIHO010000026">
    <property type="protein sequence ID" value="KAJ7340844.1"/>
    <property type="molecule type" value="Genomic_DNA"/>
</dbReference>
<protein>
    <recommendedName>
        <fullName evidence="3">FAR1 domain-containing protein</fullName>
    </recommendedName>
</protein>
<gene>
    <name evidence="1" type="ORF">DFH08DRAFT_619576</name>
</gene>